<dbReference type="InterPro" id="IPR010730">
    <property type="entry name" value="HET"/>
</dbReference>
<reference evidence="2" key="1">
    <citation type="journal article" date="2020" name="Stud. Mycol.">
        <title>101 Dothideomycetes genomes: a test case for predicting lifestyles and emergence of pathogens.</title>
        <authorList>
            <person name="Haridas S."/>
            <person name="Albert R."/>
            <person name="Binder M."/>
            <person name="Bloem J."/>
            <person name="Labutti K."/>
            <person name="Salamov A."/>
            <person name="Andreopoulos B."/>
            <person name="Baker S."/>
            <person name="Barry K."/>
            <person name="Bills G."/>
            <person name="Bluhm B."/>
            <person name="Cannon C."/>
            <person name="Castanera R."/>
            <person name="Culley D."/>
            <person name="Daum C."/>
            <person name="Ezra D."/>
            <person name="Gonzalez J."/>
            <person name="Henrissat B."/>
            <person name="Kuo A."/>
            <person name="Liang C."/>
            <person name="Lipzen A."/>
            <person name="Lutzoni F."/>
            <person name="Magnuson J."/>
            <person name="Mondo S."/>
            <person name="Nolan M."/>
            <person name="Ohm R."/>
            <person name="Pangilinan J."/>
            <person name="Park H.-J."/>
            <person name="Ramirez L."/>
            <person name="Alfaro M."/>
            <person name="Sun H."/>
            <person name="Tritt A."/>
            <person name="Yoshinaga Y."/>
            <person name="Zwiers L.-H."/>
            <person name="Turgeon B."/>
            <person name="Goodwin S."/>
            <person name="Spatafora J."/>
            <person name="Crous P."/>
            <person name="Grigoriev I."/>
        </authorList>
    </citation>
    <scope>NUCLEOTIDE SEQUENCE</scope>
    <source>
        <strain evidence="2">CBS 119925</strain>
    </source>
</reference>
<organism evidence="2 3">
    <name type="scientific">Sporormia fimetaria CBS 119925</name>
    <dbReference type="NCBI Taxonomy" id="1340428"/>
    <lineage>
        <taxon>Eukaryota</taxon>
        <taxon>Fungi</taxon>
        <taxon>Dikarya</taxon>
        <taxon>Ascomycota</taxon>
        <taxon>Pezizomycotina</taxon>
        <taxon>Dothideomycetes</taxon>
        <taxon>Pleosporomycetidae</taxon>
        <taxon>Pleosporales</taxon>
        <taxon>Sporormiaceae</taxon>
        <taxon>Sporormia</taxon>
    </lineage>
</organism>
<dbReference type="Proteomes" id="UP000799440">
    <property type="component" value="Unassembled WGS sequence"/>
</dbReference>
<sequence length="87" mass="9807">YETLSYTWGNPAPTHQILLCGHPFPISQNLYTALLHLASSSGPRIFWIDAVCINQLDLAEKAKQVEIMFDIYRASSRVVVWLGEATE</sequence>
<evidence type="ECO:0000313" key="2">
    <source>
        <dbReference type="EMBL" id="KAF2746408.1"/>
    </source>
</evidence>
<dbReference type="Pfam" id="PF06985">
    <property type="entry name" value="HET"/>
    <property type="match status" value="1"/>
</dbReference>
<dbReference type="PANTHER" id="PTHR24148:SF73">
    <property type="entry name" value="HET DOMAIN PROTEIN (AFU_ORTHOLOGUE AFUA_8G01020)"/>
    <property type="match status" value="1"/>
</dbReference>
<dbReference type="PANTHER" id="PTHR24148">
    <property type="entry name" value="ANKYRIN REPEAT DOMAIN-CONTAINING PROTEIN 39 HOMOLOG-RELATED"/>
    <property type="match status" value="1"/>
</dbReference>
<dbReference type="OrthoDB" id="5386682at2759"/>
<dbReference type="EMBL" id="MU006577">
    <property type="protein sequence ID" value="KAF2746408.1"/>
    <property type="molecule type" value="Genomic_DNA"/>
</dbReference>
<feature type="non-terminal residue" evidence="2">
    <location>
        <position position="1"/>
    </location>
</feature>
<dbReference type="InterPro" id="IPR052895">
    <property type="entry name" value="HetReg/Transcr_Mod"/>
</dbReference>
<dbReference type="AlphaFoldDB" id="A0A6A6V722"/>
<name>A0A6A6V722_9PLEO</name>
<evidence type="ECO:0000259" key="1">
    <source>
        <dbReference type="Pfam" id="PF06985"/>
    </source>
</evidence>
<keyword evidence="3" id="KW-1185">Reference proteome</keyword>
<feature type="domain" description="Heterokaryon incompatibility" evidence="1">
    <location>
        <begin position="1"/>
        <end position="86"/>
    </location>
</feature>
<gene>
    <name evidence="2" type="ORF">M011DRAFT_373981</name>
</gene>
<proteinExistence type="predicted"/>
<protein>
    <submittedName>
        <fullName evidence="2">Heterokaryon incompatibility</fullName>
    </submittedName>
</protein>
<evidence type="ECO:0000313" key="3">
    <source>
        <dbReference type="Proteomes" id="UP000799440"/>
    </source>
</evidence>
<feature type="non-terminal residue" evidence="2">
    <location>
        <position position="87"/>
    </location>
</feature>
<accession>A0A6A6V722</accession>